<proteinExistence type="predicted"/>
<dbReference type="Pfam" id="PF13686">
    <property type="entry name" value="DrsE_2"/>
    <property type="match status" value="1"/>
</dbReference>
<reference evidence="1 2" key="1">
    <citation type="submission" date="2016-10" db="EMBL/GenBank/DDBJ databases">
        <authorList>
            <person name="de Groot N.N."/>
        </authorList>
    </citation>
    <scope>NUCLEOTIDE SEQUENCE [LARGE SCALE GENOMIC DNA]</scope>
    <source>
        <strain evidence="1 2">CCM7597</strain>
    </source>
</reference>
<dbReference type="InterPro" id="IPR027396">
    <property type="entry name" value="DsrEFH-like"/>
</dbReference>
<dbReference type="PANTHER" id="PTHR34655:SF2">
    <property type="entry name" value="PEROXIREDOXIN FAMILY PROTEIN"/>
    <property type="match status" value="1"/>
</dbReference>
<evidence type="ECO:0000313" key="2">
    <source>
        <dbReference type="Proteomes" id="UP000198584"/>
    </source>
</evidence>
<dbReference type="RefSeq" id="WP_176791324.1">
    <property type="nucleotide sequence ID" value="NZ_FNQR01000003.1"/>
</dbReference>
<protein>
    <submittedName>
        <fullName evidence="1">Peroxiredoxin family protein</fullName>
    </submittedName>
</protein>
<accession>A0A1H3Z6N7</accession>
<dbReference type="InterPro" id="IPR032836">
    <property type="entry name" value="DsrE2-like"/>
</dbReference>
<name>A0A1H3Z6N7_9BACI</name>
<gene>
    <name evidence="1" type="ORF">SAMN05421743_103147</name>
</gene>
<keyword evidence="2" id="KW-1185">Reference proteome</keyword>
<sequence length="133" mass="14649">MSEQIPSLALILMSEDLEKLHAGSLVGSVASMSGMKVNVFVTMNALAPFHKKNFDEADFKYGVVGKEILAKKIPLFDHLLQEGKDFGEVNVYGCALAMDLMEWKKEDMIDVFDDVIGVTAFLGMTNNAQVITM</sequence>
<dbReference type="AlphaFoldDB" id="A0A1H3Z6N7"/>
<dbReference type="STRING" id="571932.SAMN05421743_103147"/>
<dbReference type="EMBL" id="FNQR01000003">
    <property type="protein sequence ID" value="SEA19439.1"/>
    <property type="molecule type" value="Genomic_DNA"/>
</dbReference>
<organism evidence="1 2">
    <name type="scientific">Thalassobacillus cyri</name>
    <dbReference type="NCBI Taxonomy" id="571932"/>
    <lineage>
        <taxon>Bacteria</taxon>
        <taxon>Bacillati</taxon>
        <taxon>Bacillota</taxon>
        <taxon>Bacilli</taxon>
        <taxon>Bacillales</taxon>
        <taxon>Bacillaceae</taxon>
        <taxon>Thalassobacillus</taxon>
    </lineage>
</organism>
<dbReference type="Gene3D" id="3.40.1260.10">
    <property type="entry name" value="DsrEFH-like"/>
    <property type="match status" value="1"/>
</dbReference>
<dbReference type="Proteomes" id="UP000198584">
    <property type="component" value="Unassembled WGS sequence"/>
</dbReference>
<dbReference type="PANTHER" id="PTHR34655">
    <property type="entry name" value="CONSERVED WITHIN P. AEROPHILUM"/>
    <property type="match status" value="1"/>
</dbReference>
<evidence type="ECO:0000313" key="1">
    <source>
        <dbReference type="EMBL" id="SEA19439.1"/>
    </source>
</evidence>
<dbReference type="SUPFAM" id="SSF75169">
    <property type="entry name" value="DsrEFH-like"/>
    <property type="match status" value="1"/>
</dbReference>